<feature type="repeat" description="ANK" evidence="7">
    <location>
        <begin position="797"/>
        <end position="823"/>
    </location>
</feature>
<feature type="repeat" description="ANK" evidence="7">
    <location>
        <begin position="1238"/>
        <end position="1270"/>
    </location>
</feature>
<keyword evidence="6 8" id="KW-0472">Membrane</keyword>
<comment type="subcellular location">
    <subcellularLocation>
        <location evidence="1">Membrane</location>
        <topology evidence="1">Multi-pass membrane protein</topology>
    </subcellularLocation>
</comment>
<feature type="repeat" description="ANK" evidence="7">
    <location>
        <begin position="767"/>
        <end position="799"/>
    </location>
</feature>
<dbReference type="EMBL" id="MU855619">
    <property type="protein sequence ID" value="KAK3900984.1"/>
    <property type="molecule type" value="Genomic_DNA"/>
</dbReference>
<evidence type="ECO:0000256" key="6">
    <source>
        <dbReference type="ARBA" id="ARBA00023136"/>
    </source>
</evidence>
<evidence type="ECO:0000256" key="2">
    <source>
        <dbReference type="ARBA" id="ARBA00022692"/>
    </source>
</evidence>
<feature type="transmembrane region" description="Helical" evidence="8">
    <location>
        <begin position="1711"/>
        <end position="1729"/>
    </location>
</feature>
<dbReference type="InterPro" id="IPR045863">
    <property type="entry name" value="CorA_TM1_TM2"/>
</dbReference>
<dbReference type="GO" id="GO:0016020">
    <property type="term" value="C:membrane"/>
    <property type="evidence" value="ECO:0007669"/>
    <property type="project" value="UniProtKB-SubCell"/>
</dbReference>
<dbReference type="InterPro" id="IPR027417">
    <property type="entry name" value="P-loop_NTPase"/>
</dbReference>
<reference evidence="10" key="2">
    <citation type="submission" date="2023-05" db="EMBL/GenBank/DDBJ databases">
        <authorList>
            <consortium name="Lawrence Berkeley National Laboratory"/>
            <person name="Steindorff A."/>
            <person name="Hensen N."/>
            <person name="Bonometti L."/>
            <person name="Westerberg I."/>
            <person name="Brannstrom I.O."/>
            <person name="Guillou S."/>
            <person name="Cros-Aarteil S."/>
            <person name="Calhoun S."/>
            <person name="Haridas S."/>
            <person name="Kuo A."/>
            <person name="Mondo S."/>
            <person name="Pangilinan J."/>
            <person name="Riley R."/>
            <person name="Labutti K."/>
            <person name="Andreopoulos B."/>
            <person name="Lipzen A."/>
            <person name="Chen C."/>
            <person name="Yanf M."/>
            <person name="Daum C."/>
            <person name="Ng V."/>
            <person name="Clum A."/>
            <person name="Ohm R."/>
            <person name="Martin F."/>
            <person name="Silar P."/>
            <person name="Natvig D."/>
            <person name="Lalanne C."/>
            <person name="Gautier V."/>
            <person name="Ament-Velasquez S.L."/>
            <person name="Kruys A."/>
            <person name="Hutchinson M.I."/>
            <person name="Powell A.J."/>
            <person name="Barry K."/>
            <person name="Miller A.N."/>
            <person name="Grigoriev I.V."/>
            <person name="Debuchy R."/>
            <person name="Gladieux P."/>
            <person name="Thoren M.H."/>
            <person name="Johannesson H."/>
        </authorList>
    </citation>
    <scope>NUCLEOTIDE SEQUENCE</scope>
    <source>
        <strain evidence="10">CBS 103.79</strain>
    </source>
</reference>
<dbReference type="SUPFAM" id="SSF48403">
    <property type="entry name" value="Ankyrin repeat"/>
    <property type="match status" value="2"/>
</dbReference>
<feature type="repeat" description="ANK" evidence="7">
    <location>
        <begin position="830"/>
        <end position="850"/>
    </location>
</feature>
<dbReference type="SUPFAM" id="SSF52540">
    <property type="entry name" value="P-loop containing nucleoside triphosphate hydrolases"/>
    <property type="match status" value="1"/>
</dbReference>
<sequence length="1788" mass="196701">MGSRPGTASSAHSGAEALRNASLRPFFELVSLGDGDAREAAAVVSALVKAIQRVRKLLESPAFQPSRAGQQARQLASRVANTLQSIVARIHSLSLFQDPPSRRLAYILMQLAKHVVELHHLLAAMAASSPVRLVLPWSSNNLRMVEELLERIGSLDLAFQRELDDLQRIYNRERHVEMQRDLKRNLYEWDVHNRLNRVLANSENVYENRKTHDENMDGLVPGFGESFLSSLEYTSWLSSPGTTLLAPGIPGSGKSTMTSVVLDHVRRTQGRDAKFAWFFFDQQWRDPSEPRHSLTGVIAALTLLLLAEHDAAGHEIPMSPVQLVGDKLESGAELATADLAQVMRDLGVPANRVFLLFDAIDGAVSDEIRTILMPQLQDLQASMGLNIFVTASLSTDMEELFPHSISREIRISPEDMSSYLHHNLNSDRRLSRVVGGTDNRDLREQIVTTTVDLSDGMFFFTRRTIQHLAKLPSRRAMLSALKDASRVDPLYERLVARLRTEPDTWRLMLPWATFAKRPMRPSELRHALAAADEQTDFKGDTLVDVESVSSSSCGLFVIRLPDPRTSVFQFCHWTAADFFKRSEPAAGREWPLRIASACLHYLSLPHSTSGARDLEEQYQKRIASYPFFEYAASHWAAHLKDVDDPAASFALQEKALRFLSNPESVASSAYAVLRTASDSQDQAVDDLIALLPAPSDMDALSLVAYLGVPTLAKSLLSTQDNDHRALSLSRTDSLGRTALFWAACGGSVSAVRLLIESECEINRLDKAGHNALVLAVSLGHADIARLLLEAGADLGGSAQPPLSMAVETGHADIVQMLLDHGADYRRLLDNGDTVLHRAARRGHTEVVQVLRIPFSESEWSMDPLNFDGQTPLWVAASLAHADVVEILLAAGANTSVVDIKHGQTPLQQAMLNQHWPVLRALLASQSDLGQFDPESLLEQAIESEGWECIDLLLHRGDAGLPSSTPGRLLCQAARKGKASVVRRLVESYPDSPDTLDADNKLTPLAWAAREGHTEVIEILLDHGRDVNSKDGENKTPLERAIEGRQDDAAMVLLDVEGVNTSIRDSDSATLLALAAKEGMVRTVQQLLQLEAIDPNSIDNAGHTALSLAAEHGQAETVRALLESGRASLLPEGAENVKNPLFSAVRADQSEVVSVLAQRDGIGELIGDAATGRTALSVACARGHLETVQALLTAKNALITNLADRDGKTPLCWAAQRGHAAVVDHLLNIKANVNAKTQSGWTPLHFAAQAGSTSVIRILLPHADPNAVADDCTTPLVAALQAGDQGEAAVRLLLPFDYVSLHQQVQRGDEGLVQHLLEAGYNINMKDHWGRTPLHALVTSDNEDRIRMATLLLASSPKPDLTIEDTEGLTPVRLALRESRMPLVKLFLRSGAGLTREITAEDWLQAFGAAGRAVSNIIKVQERPGEGTEVACLVKEAFSEMVRTSPDSTLSGVRRLFIFTEPQPVLPVVLQYPFPRANSLPSYRQPMWLFLHRPATGSSIDFTIALYFPVLAELLATSSSPPTGHPGRVLMIRWTVAKTAIAGFDGGGDRTVSSWQTATHFSTLPNGWIPDGGVDFFKQFLAELQTRWLHLCQQGEELLSASRKRVLRKGGKDPDLIQRLLTDAGLWIDLQGHLKQQVDTAVEFASEYNGFDSDEMTLAELPGLIREFNNVVNDKLERLNAKSQELIQTEFNLTSIAEAKHSTSTNNSMKRLTWITFIFLPLTFISSLFGMNVDVLDPPPPWWWYAPVAVGTMFLTVSVWIVFKRNETLEERLERKFAWLVKAKSMKVD</sequence>
<comment type="caution">
    <text evidence="10">The sequence shown here is derived from an EMBL/GenBank/DDBJ whole genome shotgun (WGS) entry which is preliminary data.</text>
</comment>
<protein>
    <submittedName>
        <fullName evidence="10">Ankyrin repeat-containing domain protein</fullName>
    </submittedName>
</protein>
<gene>
    <name evidence="10" type="ORF">C8A05DRAFT_35344</name>
</gene>
<name>A0AAN6MI49_9PEZI</name>
<dbReference type="PRINTS" id="PR01415">
    <property type="entry name" value="ANKYRIN"/>
</dbReference>
<dbReference type="PROSITE" id="PS50297">
    <property type="entry name" value="ANK_REP_REGION"/>
    <property type="match status" value="9"/>
</dbReference>
<dbReference type="SUPFAM" id="SSF144083">
    <property type="entry name" value="Magnesium transport protein CorA, transmembrane region"/>
    <property type="match status" value="1"/>
</dbReference>
<evidence type="ECO:0000256" key="1">
    <source>
        <dbReference type="ARBA" id="ARBA00004141"/>
    </source>
</evidence>
<dbReference type="Pfam" id="PF24883">
    <property type="entry name" value="NPHP3_N"/>
    <property type="match status" value="1"/>
</dbReference>
<keyword evidence="11" id="KW-1185">Reference proteome</keyword>
<evidence type="ECO:0000256" key="7">
    <source>
        <dbReference type="PROSITE-ProRule" id="PRU00023"/>
    </source>
</evidence>
<dbReference type="Gene3D" id="1.25.40.20">
    <property type="entry name" value="Ankyrin repeat-containing domain"/>
    <property type="match status" value="7"/>
</dbReference>
<feature type="repeat" description="ANK" evidence="7">
    <location>
        <begin position="999"/>
        <end position="1031"/>
    </location>
</feature>
<feature type="transmembrane region" description="Helical" evidence="8">
    <location>
        <begin position="1741"/>
        <end position="1762"/>
    </location>
</feature>
<keyword evidence="2 8" id="KW-0812">Transmembrane</keyword>
<dbReference type="Gene3D" id="1.20.58.340">
    <property type="entry name" value="Magnesium transport protein CorA, transmembrane region"/>
    <property type="match status" value="1"/>
</dbReference>
<keyword evidence="4 8" id="KW-1133">Transmembrane helix</keyword>
<keyword evidence="3" id="KW-0677">Repeat</keyword>
<evidence type="ECO:0000256" key="5">
    <source>
        <dbReference type="ARBA" id="ARBA00023043"/>
    </source>
</evidence>
<dbReference type="InterPro" id="IPR002110">
    <property type="entry name" value="Ankyrin_rpt"/>
</dbReference>
<dbReference type="PANTHER" id="PTHR24173:SF74">
    <property type="entry name" value="ANKYRIN REPEAT DOMAIN-CONTAINING PROTEIN 16"/>
    <property type="match status" value="1"/>
</dbReference>
<feature type="repeat" description="ANK" evidence="7">
    <location>
        <begin position="1100"/>
        <end position="1124"/>
    </location>
</feature>
<evidence type="ECO:0000313" key="11">
    <source>
        <dbReference type="Proteomes" id="UP001303889"/>
    </source>
</evidence>
<feature type="domain" description="Nephrocystin 3-like N-terminal" evidence="9">
    <location>
        <begin position="223"/>
        <end position="390"/>
    </location>
</feature>
<dbReference type="Proteomes" id="UP001303889">
    <property type="component" value="Unassembled WGS sequence"/>
</dbReference>
<evidence type="ECO:0000256" key="3">
    <source>
        <dbReference type="ARBA" id="ARBA00022737"/>
    </source>
</evidence>
<dbReference type="Gene3D" id="3.40.50.300">
    <property type="entry name" value="P-loop containing nucleotide triphosphate hydrolases"/>
    <property type="match status" value="1"/>
</dbReference>
<proteinExistence type="predicted"/>
<dbReference type="InterPro" id="IPR056884">
    <property type="entry name" value="NPHP3-like_N"/>
</dbReference>
<feature type="repeat" description="ANK" evidence="7">
    <location>
        <begin position="1295"/>
        <end position="1327"/>
    </location>
</feature>
<dbReference type="SMART" id="SM00248">
    <property type="entry name" value="ANK"/>
    <property type="match status" value="18"/>
</dbReference>
<feature type="repeat" description="ANK" evidence="7">
    <location>
        <begin position="901"/>
        <end position="933"/>
    </location>
</feature>
<feature type="repeat" description="ANK" evidence="7">
    <location>
        <begin position="1205"/>
        <end position="1237"/>
    </location>
</feature>
<feature type="repeat" description="ANK" evidence="7">
    <location>
        <begin position="734"/>
        <end position="766"/>
    </location>
</feature>
<organism evidence="10 11">
    <name type="scientific">Staphylotrichum tortipilum</name>
    <dbReference type="NCBI Taxonomy" id="2831512"/>
    <lineage>
        <taxon>Eukaryota</taxon>
        <taxon>Fungi</taxon>
        <taxon>Dikarya</taxon>
        <taxon>Ascomycota</taxon>
        <taxon>Pezizomycotina</taxon>
        <taxon>Sordariomycetes</taxon>
        <taxon>Sordariomycetidae</taxon>
        <taxon>Sordariales</taxon>
        <taxon>Chaetomiaceae</taxon>
        <taxon>Staphylotrichum</taxon>
    </lineage>
</organism>
<dbReference type="Pfam" id="PF00023">
    <property type="entry name" value="Ank"/>
    <property type="match status" value="2"/>
</dbReference>
<dbReference type="InterPro" id="IPR002523">
    <property type="entry name" value="MgTranspt_CorA/ZnTranspt_ZntB"/>
</dbReference>
<dbReference type="GO" id="GO:0046873">
    <property type="term" value="F:metal ion transmembrane transporter activity"/>
    <property type="evidence" value="ECO:0007669"/>
    <property type="project" value="InterPro"/>
</dbReference>
<accession>A0AAN6MI49</accession>
<dbReference type="Pfam" id="PF01544">
    <property type="entry name" value="CorA"/>
    <property type="match status" value="1"/>
</dbReference>
<evidence type="ECO:0000313" key="10">
    <source>
        <dbReference type="EMBL" id="KAK3900984.1"/>
    </source>
</evidence>
<keyword evidence="5 7" id="KW-0040">ANK repeat</keyword>
<evidence type="ECO:0000256" key="4">
    <source>
        <dbReference type="ARBA" id="ARBA00022989"/>
    </source>
</evidence>
<feature type="repeat" description="ANK" evidence="7">
    <location>
        <begin position="1366"/>
        <end position="1398"/>
    </location>
</feature>
<evidence type="ECO:0000256" key="8">
    <source>
        <dbReference type="SAM" id="Phobius"/>
    </source>
</evidence>
<dbReference type="Pfam" id="PF12796">
    <property type="entry name" value="Ank_2"/>
    <property type="match status" value="5"/>
</dbReference>
<dbReference type="PROSITE" id="PS50088">
    <property type="entry name" value="ANK_REPEAT"/>
    <property type="match status" value="12"/>
</dbReference>
<evidence type="ECO:0000259" key="9">
    <source>
        <dbReference type="Pfam" id="PF24883"/>
    </source>
</evidence>
<reference evidence="10" key="1">
    <citation type="journal article" date="2023" name="Mol. Phylogenet. Evol.">
        <title>Genome-scale phylogeny and comparative genomics of the fungal order Sordariales.</title>
        <authorList>
            <person name="Hensen N."/>
            <person name="Bonometti L."/>
            <person name="Westerberg I."/>
            <person name="Brannstrom I.O."/>
            <person name="Guillou S."/>
            <person name="Cros-Aarteil S."/>
            <person name="Calhoun S."/>
            <person name="Haridas S."/>
            <person name="Kuo A."/>
            <person name="Mondo S."/>
            <person name="Pangilinan J."/>
            <person name="Riley R."/>
            <person name="LaButti K."/>
            <person name="Andreopoulos B."/>
            <person name="Lipzen A."/>
            <person name="Chen C."/>
            <person name="Yan M."/>
            <person name="Daum C."/>
            <person name="Ng V."/>
            <person name="Clum A."/>
            <person name="Steindorff A."/>
            <person name="Ohm R.A."/>
            <person name="Martin F."/>
            <person name="Silar P."/>
            <person name="Natvig D.O."/>
            <person name="Lalanne C."/>
            <person name="Gautier V."/>
            <person name="Ament-Velasquez S.L."/>
            <person name="Kruys A."/>
            <person name="Hutchinson M.I."/>
            <person name="Powell A.J."/>
            <person name="Barry K."/>
            <person name="Miller A.N."/>
            <person name="Grigoriev I.V."/>
            <person name="Debuchy R."/>
            <person name="Gladieux P."/>
            <person name="Hiltunen Thoren M."/>
            <person name="Johannesson H."/>
        </authorList>
    </citation>
    <scope>NUCLEOTIDE SEQUENCE</scope>
    <source>
        <strain evidence="10">CBS 103.79</strain>
    </source>
</reference>
<dbReference type="InterPro" id="IPR036770">
    <property type="entry name" value="Ankyrin_rpt-contain_sf"/>
</dbReference>
<dbReference type="PANTHER" id="PTHR24173">
    <property type="entry name" value="ANKYRIN REPEAT CONTAINING"/>
    <property type="match status" value="1"/>
</dbReference>
<feature type="repeat" description="ANK" evidence="7">
    <location>
        <begin position="867"/>
        <end position="899"/>
    </location>
</feature>
<dbReference type="Pfam" id="PF13637">
    <property type="entry name" value="Ank_4"/>
    <property type="match status" value="1"/>
</dbReference>